<evidence type="ECO:0000256" key="13">
    <source>
        <dbReference type="ARBA" id="ARBA00022932"/>
    </source>
</evidence>
<dbReference type="GO" id="GO:0003677">
    <property type="term" value="F:DNA binding"/>
    <property type="evidence" value="ECO:0007669"/>
    <property type="project" value="InterPro"/>
</dbReference>
<dbReference type="InterPro" id="IPR012337">
    <property type="entry name" value="RNaseH-like_sf"/>
</dbReference>
<dbReference type="InterPro" id="IPR016177">
    <property type="entry name" value="DNA-bd_dom_sf"/>
</dbReference>
<keyword evidence="13" id="KW-0548">Nucleotidyltransferase</keyword>
<keyword evidence="19" id="KW-1185">Reference proteome</keyword>
<evidence type="ECO:0000256" key="14">
    <source>
        <dbReference type="ARBA" id="ARBA00023113"/>
    </source>
</evidence>
<keyword evidence="8" id="KW-0378">Hydrolase</keyword>
<dbReference type="Pfam" id="PF22936">
    <property type="entry name" value="Pol_BBD"/>
    <property type="match status" value="1"/>
</dbReference>
<dbReference type="Gene3D" id="3.30.420.10">
    <property type="entry name" value="Ribonuclease H-like superfamily/Ribonuclease H"/>
    <property type="match status" value="1"/>
</dbReference>
<evidence type="ECO:0000259" key="16">
    <source>
        <dbReference type="PROSITE" id="PS50982"/>
    </source>
</evidence>
<dbReference type="GO" id="GO:0006508">
    <property type="term" value="P:proteolysis"/>
    <property type="evidence" value="ECO:0007669"/>
    <property type="project" value="UniProtKB-KW"/>
</dbReference>
<feature type="domain" description="MBD" evidence="16">
    <location>
        <begin position="675"/>
        <end position="746"/>
    </location>
</feature>
<feature type="domain" description="Integrase catalytic" evidence="17">
    <location>
        <begin position="413"/>
        <end position="578"/>
    </location>
</feature>
<dbReference type="InterPro" id="IPR025724">
    <property type="entry name" value="GAG-pre-integrase_dom"/>
</dbReference>
<keyword evidence="15" id="KW-0233">DNA recombination</keyword>
<dbReference type="Pfam" id="PF13976">
    <property type="entry name" value="gag_pre-integrs"/>
    <property type="match status" value="1"/>
</dbReference>
<dbReference type="CDD" id="cd00122">
    <property type="entry name" value="MBD"/>
    <property type="match status" value="1"/>
</dbReference>
<dbReference type="GO" id="GO:0003964">
    <property type="term" value="F:RNA-directed DNA polymerase activity"/>
    <property type="evidence" value="ECO:0007669"/>
    <property type="project" value="UniProtKB-KW"/>
</dbReference>
<evidence type="ECO:0000256" key="9">
    <source>
        <dbReference type="ARBA" id="ARBA00022840"/>
    </source>
</evidence>
<keyword evidence="2" id="KW-1188">Viral release from host cell</keyword>
<evidence type="ECO:0000256" key="8">
    <source>
        <dbReference type="ARBA" id="ARBA00022801"/>
    </source>
</evidence>
<reference evidence="18 19" key="1">
    <citation type="journal article" date="2019" name="Sci. Rep.">
        <title>Orb-weaving spider Araneus ventricosus genome elucidates the spidroin gene catalogue.</title>
        <authorList>
            <person name="Kono N."/>
            <person name="Nakamura H."/>
            <person name="Ohtoshi R."/>
            <person name="Moran D.A.P."/>
            <person name="Shinohara A."/>
            <person name="Yoshida Y."/>
            <person name="Fujiwara M."/>
            <person name="Mori M."/>
            <person name="Tomita M."/>
            <person name="Arakawa K."/>
        </authorList>
    </citation>
    <scope>NUCLEOTIDE SEQUENCE [LARGE SCALE GENOMIC DNA]</scope>
</reference>
<accession>A0A4Y2Q0Q1</accession>
<evidence type="ECO:0000256" key="5">
    <source>
        <dbReference type="ARBA" id="ARBA00022723"/>
    </source>
</evidence>
<evidence type="ECO:0000256" key="10">
    <source>
        <dbReference type="ARBA" id="ARBA00022842"/>
    </source>
</evidence>
<dbReference type="PANTHER" id="PTHR42648">
    <property type="entry name" value="TRANSPOSASE, PUTATIVE-RELATED"/>
    <property type="match status" value="1"/>
</dbReference>
<dbReference type="InterPro" id="IPR036397">
    <property type="entry name" value="RNaseH_sf"/>
</dbReference>
<keyword evidence="6" id="KW-0547">Nucleotide-binding</keyword>
<dbReference type="AlphaFoldDB" id="A0A4Y2Q0Q1"/>
<comment type="function">
    <text evidence="1">The aspartyl protease (PR) mediates the proteolytic cleavages of the Gag and Gag-Pol polyproteins after assembly of the VLP.</text>
</comment>
<keyword evidence="10" id="KW-0460">Magnesium</keyword>
<dbReference type="PROSITE" id="PS50982">
    <property type="entry name" value="MBD"/>
    <property type="match status" value="1"/>
</dbReference>
<dbReference type="OrthoDB" id="7616520at2759"/>
<dbReference type="Pfam" id="PF14223">
    <property type="entry name" value="Retrotran_gag_2"/>
    <property type="match status" value="1"/>
</dbReference>
<dbReference type="SMART" id="SM00391">
    <property type="entry name" value="MBD"/>
    <property type="match status" value="1"/>
</dbReference>
<dbReference type="Pfam" id="PF25597">
    <property type="entry name" value="SH3_retrovirus"/>
    <property type="match status" value="1"/>
</dbReference>
<dbReference type="SUPFAM" id="SSF53098">
    <property type="entry name" value="Ribonuclease H-like"/>
    <property type="match status" value="1"/>
</dbReference>
<keyword evidence="3" id="KW-0645">Protease</keyword>
<comment type="caution">
    <text evidence="18">The sequence shown here is derived from an EMBL/GenBank/DDBJ whole genome shotgun (WGS) entry which is preliminary data.</text>
</comment>
<keyword evidence="13" id="KW-0808">Transferase</keyword>
<protein>
    <submittedName>
        <fullName evidence="18">Retrovirus-related Pol polyprotein from transposon TNT 1-94</fullName>
    </submittedName>
</protein>
<dbReference type="GO" id="GO:0005524">
    <property type="term" value="F:ATP binding"/>
    <property type="evidence" value="ECO:0007669"/>
    <property type="project" value="UniProtKB-KW"/>
</dbReference>
<dbReference type="GO" id="GO:0046872">
    <property type="term" value="F:metal ion binding"/>
    <property type="evidence" value="ECO:0007669"/>
    <property type="project" value="UniProtKB-KW"/>
</dbReference>
<organism evidence="18 19">
    <name type="scientific">Araneus ventricosus</name>
    <name type="common">Orbweaver spider</name>
    <name type="synonym">Epeira ventricosa</name>
    <dbReference type="NCBI Taxonomy" id="182803"/>
    <lineage>
        <taxon>Eukaryota</taxon>
        <taxon>Metazoa</taxon>
        <taxon>Ecdysozoa</taxon>
        <taxon>Arthropoda</taxon>
        <taxon>Chelicerata</taxon>
        <taxon>Arachnida</taxon>
        <taxon>Araneae</taxon>
        <taxon>Araneomorphae</taxon>
        <taxon>Entelegynae</taxon>
        <taxon>Araneoidea</taxon>
        <taxon>Araneidae</taxon>
        <taxon>Araneus</taxon>
    </lineage>
</organism>
<dbReference type="EMBL" id="BGPR01012660">
    <property type="protein sequence ID" value="GBN57069.1"/>
    <property type="molecule type" value="Genomic_DNA"/>
</dbReference>
<dbReference type="PANTHER" id="PTHR42648:SF11">
    <property type="entry name" value="TRANSPOSON TY4-P GAG-POL POLYPROTEIN"/>
    <property type="match status" value="1"/>
</dbReference>
<gene>
    <name evidence="18" type="primary">POLX_2216</name>
    <name evidence="18" type="ORF">AVEN_6072_1</name>
</gene>
<evidence type="ECO:0000256" key="12">
    <source>
        <dbReference type="ARBA" id="ARBA00022918"/>
    </source>
</evidence>
<keyword evidence="4" id="KW-0540">Nuclease</keyword>
<keyword evidence="11" id="KW-0229">DNA integration</keyword>
<keyword evidence="9" id="KW-0067">ATP-binding</keyword>
<dbReference type="GO" id="GO:0008233">
    <property type="term" value="F:peptidase activity"/>
    <property type="evidence" value="ECO:0007669"/>
    <property type="project" value="UniProtKB-KW"/>
</dbReference>
<keyword evidence="7" id="KW-0255">Endonuclease</keyword>
<proteinExistence type="predicted"/>
<dbReference type="InterPro" id="IPR001739">
    <property type="entry name" value="Methyl_CpG_DNA-bd"/>
</dbReference>
<dbReference type="GO" id="GO:0004519">
    <property type="term" value="F:endonuclease activity"/>
    <property type="evidence" value="ECO:0007669"/>
    <property type="project" value="UniProtKB-KW"/>
</dbReference>
<dbReference type="InterPro" id="IPR054722">
    <property type="entry name" value="PolX-like_BBD"/>
</dbReference>
<keyword evidence="14" id="KW-0917">Virion maturation</keyword>
<dbReference type="GO" id="GO:0006310">
    <property type="term" value="P:DNA recombination"/>
    <property type="evidence" value="ECO:0007669"/>
    <property type="project" value="UniProtKB-KW"/>
</dbReference>
<dbReference type="GO" id="GO:0015074">
    <property type="term" value="P:DNA integration"/>
    <property type="evidence" value="ECO:0007669"/>
    <property type="project" value="UniProtKB-KW"/>
</dbReference>
<keyword evidence="13" id="KW-0239">DNA-directed DNA polymerase</keyword>
<dbReference type="GO" id="GO:0003887">
    <property type="term" value="F:DNA-directed DNA polymerase activity"/>
    <property type="evidence" value="ECO:0007669"/>
    <property type="project" value="UniProtKB-KW"/>
</dbReference>
<dbReference type="InterPro" id="IPR001584">
    <property type="entry name" value="Integrase_cat-core"/>
</dbReference>
<dbReference type="PROSITE" id="PS50994">
    <property type="entry name" value="INTEGRASE"/>
    <property type="match status" value="1"/>
</dbReference>
<evidence type="ECO:0000256" key="11">
    <source>
        <dbReference type="ARBA" id="ARBA00022908"/>
    </source>
</evidence>
<keyword evidence="5" id="KW-0479">Metal-binding</keyword>
<evidence type="ECO:0000313" key="18">
    <source>
        <dbReference type="EMBL" id="GBN57069.1"/>
    </source>
</evidence>
<evidence type="ECO:0000256" key="6">
    <source>
        <dbReference type="ARBA" id="ARBA00022741"/>
    </source>
</evidence>
<dbReference type="InterPro" id="IPR039537">
    <property type="entry name" value="Retrotran_Ty1/copia-like"/>
</dbReference>
<dbReference type="Proteomes" id="UP000499080">
    <property type="component" value="Unassembled WGS sequence"/>
</dbReference>
<sequence length="830" mass="95852">MEAMNVFQFKKLNNDNYRQWKLDIKMLLMERGLFKFIGKSEPVLAEGATSREKMEFEHQKCKALATIYLSLEESQKDLVAEAETAKEAWTLLEEIYEPKSRARIAQLRSEFYSIKKQPSESIGIYLAHIQQAAKALKNAGKSIPEDEVAYQMIENLPPEFDNIVQQIYQLNDDEFLPDKVRTILLAEEGRILSKQAKEIDNSKVQQFTSALYADIDTAATDHFCNKKELFQDYKELKNKSAALGEGNTVICGIGNVVLEIKRNSGKTRLTLLNVLHAPQMRRNLISGRLIDKAGLTAVIKNKKIQVNYPSGDEMFIAYLKNNFYVLQAKALKSSSSNLEQIDKVPESHNTSKTGNIELWHSRFGHQNAQDLIKMSKHKSVIGLENLKGSLECCDICKVSKLTKKPSKELPERTTSQPLELIHMDVWGPSPIKSKSGISYFLSIIDDYTRKVHVYVMYNKKNVFKYFLQFKAMAERQLNRKIKRIRTDNGMEFISKEFTENLKSSGIKVERTNIYCPEMNGVTERYNRTALEGLRSLLNEGKLPANMWAEALLAFTYLKNRFIHRKTNKTPLELWCGKKPSIRHIKRYGCLAFAYVPKAHRNKLQNRSRPGVFIGYALKTVGYRIWYPDEDKVEETKHVFFNESKIGMDSFPNKNDSTSTVTFMPEQVEEYLTIEEKEPPIQESTSSIEWKRVTKKREKGKTAGRVDVYYYPKPGVRLRSLKEVKNYCDNENINFDPKEFDFSTKRELKNLTDEDLSEESSEEEHSAMVTEIPKSYREAIVSSLKEKWINAMETEISILKDREVWEIVPRPRNKTVIGCRWVYSIKENAEG</sequence>
<evidence type="ECO:0000313" key="19">
    <source>
        <dbReference type="Proteomes" id="UP000499080"/>
    </source>
</evidence>
<dbReference type="SUPFAM" id="SSF54171">
    <property type="entry name" value="DNA-binding domain"/>
    <property type="match status" value="1"/>
</dbReference>
<evidence type="ECO:0000256" key="4">
    <source>
        <dbReference type="ARBA" id="ARBA00022722"/>
    </source>
</evidence>
<evidence type="ECO:0000256" key="2">
    <source>
        <dbReference type="ARBA" id="ARBA00022612"/>
    </source>
</evidence>
<dbReference type="Gene3D" id="3.30.890.10">
    <property type="entry name" value="Methyl-cpg-binding Protein 2, Chain A"/>
    <property type="match status" value="1"/>
</dbReference>
<keyword evidence="12" id="KW-0695">RNA-directed DNA polymerase</keyword>
<dbReference type="Pfam" id="PF01429">
    <property type="entry name" value="MBD"/>
    <property type="match status" value="1"/>
</dbReference>
<evidence type="ECO:0000256" key="15">
    <source>
        <dbReference type="ARBA" id="ARBA00023172"/>
    </source>
</evidence>
<evidence type="ECO:0000256" key="3">
    <source>
        <dbReference type="ARBA" id="ARBA00022670"/>
    </source>
</evidence>
<dbReference type="InterPro" id="IPR057670">
    <property type="entry name" value="SH3_retrovirus"/>
</dbReference>
<evidence type="ECO:0000256" key="1">
    <source>
        <dbReference type="ARBA" id="ARBA00002180"/>
    </source>
</evidence>
<evidence type="ECO:0000259" key="17">
    <source>
        <dbReference type="PROSITE" id="PS50994"/>
    </source>
</evidence>
<name>A0A4Y2Q0Q1_ARAVE</name>
<dbReference type="Pfam" id="PF00665">
    <property type="entry name" value="rve"/>
    <property type="match status" value="1"/>
</dbReference>
<evidence type="ECO:0000256" key="7">
    <source>
        <dbReference type="ARBA" id="ARBA00022759"/>
    </source>
</evidence>